<dbReference type="Pfam" id="PF24764">
    <property type="entry name" value="rva_4"/>
    <property type="match status" value="1"/>
</dbReference>
<dbReference type="InterPro" id="IPR032675">
    <property type="entry name" value="LRR_dom_sf"/>
</dbReference>
<dbReference type="OrthoDB" id="8866860at2759"/>
<dbReference type="PANTHER" id="PTHR46791:SF13">
    <property type="entry name" value="CLR5 DOMAIN-CONTAINING PROTEIN"/>
    <property type="match status" value="1"/>
</dbReference>
<organism evidence="2 3">
    <name type="scientific">Mytilus edulis</name>
    <name type="common">Blue mussel</name>
    <dbReference type="NCBI Taxonomy" id="6550"/>
    <lineage>
        <taxon>Eukaryota</taxon>
        <taxon>Metazoa</taxon>
        <taxon>Spiralia</taxon>
        <taxon>Lophotrochozoa</taxon>
        <taxon>Mollusca</taxon>
        <taxon>Bivalvia</taxon>
        <taxon>Autobranchia</taxon>
        <taxon>Pteriomorphia</taxon>
        <taxon>Mytilida</taxon>
        <taxon>Mytiloidea</taxon>
        <taxon>Mytilidae</taxon>
        <taxon>Mytilinae</taxon>
        <taxon>Mytilus</taxon>
    </lineage>
</organism>
<dbReference type="Pfam" id="PF00646">
    <property type="entry name" value="F-box"/>
    <property type="match status" value="1"/>
</dbReference>
<comment type="caution">
    <text evidence="2">The sequence shown here is derived from an EMBL/GenBank/DDBJ whole genome shotgun (WGS) entry which is preliminary data.</text>
</comment>
<dbReference type="Proteomes" id="UP000683360">
    <property type="component" value="Unassembled WGS sequence"/>
</dbReference>
<evidence type="ECO:0000313" key="3">
    <source>
        <dbReference type="Proteomes" id="UP000683360"/>
    </source>
</evidence>
<sequence>MYKQTAQIDKHQCFDRFDIRPGITVEDLDLSDLNFFLWNSRTLSTQENNSLKAIMSTRSAICHPPSSQVYSINEWKIIWISLENDMLVFAVPFRYKKIVKREIRTLRDNKVSTTVCAHIMNEIQTAFQPSFNSYNFSIEFLAYLSFKKYYILELSNMSSSSIDNENRVCQMVSRSQDIVAGKLDEVAKDNSTYFVSLMESTRILMASLLDLPEELVIMVLSYIPVSELLYTVCKICRGLKDVVRKMQSLWTIVEFDDSYTIDIAMMEMIVKNNQLVCLNLSNQNITFGSHRFTKLMLKLTPTIQELYVAETPLNNLAFVMSLRNLTTLDISGTSINDNQVVILSHASQLRHLYISFTKVTAATIADLSRNFKFLVIFDACQIYFMFTDICLIVSSCEQLRFLHVSFFSQFDIDQAVQTYYKMADTVNPLRYPGDTASTDELVAYYFTSSYTAKEIAGFLLFVHNKFVSVKTVYRMMKRLRLRRYGAESPLINIVQKIIQLHKQGYSNIGYRAMWKILNSCCGINATQETVRIALKAIHYDGVVARSRRRLVRRRYCNLGPNFCIHIDGYDKLKPFGISVHGAIDGFSRKIIWLTASHTNKNPRNVALNFVEFLRQSKRVPRLVRSDAGTENVIIRSIQIALRAVHNDNMSGYRSFSEGRSTGNQRIEMLWSFLCPYFTTFWRNMFKDMIDNGELNNTNPVHLECVRFCFLPVIQQHLDIFKNMWNSHRIRSQRQVDQNYGVPDVMYNQPLLYDAVDYSYDIPCDESIFDDITRLYTKPMLPRGCSEEFCQFIQQITNVNLDDFNVVDTPQEAKTLFCMLTSVLP</sequence>
<reference evidence="2" key="1">
    <citation type="submission" date="2021-03" db="EMBL/GenBank/DDBJ databases">
        <authorList>
            <person name="Bekaert M."/>
        </authorList>
    </citation>
    <scope>NUCLEOTIDE SEQUENCE</scope>
</reference>
<dbReference type="Gene3D" id="3.80.10.10">
    <property type="entry name" value="Ribonuclease Inhibitor"/>
    <property type="match status" value="1"/>
</dbReference>
<dbReference type="EMBL" id="CAJPWZ010000495">
    <property type="protein sequence ID" value="CAG2194792.1"/>
    <property type="molecule type" value="Genomic_DNA"/>
</dbReference>
<dbReference type="InterPro" id="IPR036047">
    <property type="entry name" value="F-box-like_dom_sf"/>
</dbReference>
<name>A0A8S3QMB9_MYTED</name>
<proteinExistence type="predicted"/>
<gene>
    <name evidence="2" type="ORF">MEDL_9787</name>
</gene>
<dbReference type="SUPFAM" id="SSF81383">
    <property type="entry name" value="F-box domain"/>
    <property type="match status" value="1"/>
</dbReference>
<dbReference type="InterPro" id="IPR058913">
    <property type="entry name" value="Integrase_dom_put"/>
</dbReference>
<dbReference type="PROSITE" id="PS50181">
    <property type="entry name" value="FBOX"/>
    <property type="match status" value="1"/>
</dbReference>
<dbReference type="Gene3D" id="1.20.1280.50">
    <property type="match status" value="1"/>
</dbReference>
<evidence type="ECO:0000259" key="1">
    <source>
        <dbReference type="PROSITE" id="PS50181"/>
    </source>
</evidence>
<feature type="domain" description="F-box" evidence="1">
    <location>
        <begin position="205"/>
        <end position="253"/>
    </location>
</feature>
<protein>
    <recommendedName>
        <fullName evidence="1">F-box domain-containing protein</fullName>
    </recommendedName>
</protein>
<accession>A0A8S3QMB9</accession>
<keyword evidence="3" id="KW-1185">Reference proteome</keyword>
<dbReference type="PANTHER" id="PTHR46791">
    <property type="entry name" value="EXPRESSED PROTEIN"/>
    <property type="match status" value="1"/>
</dbReference>
<dbReference type="SUPFAM" id="SSF52047">
    <property type="entry name" value="RNI-like"/>
    <property type="match status" value="1"/>
</dbReference>
<dbReference type="InterPro" id="IPR001810">
    <property type="entry name" value="F-box_dom"/>
</dbReference>
<dbReference type="AlphaFoldDB" id="A0A8S3QMB9"/>
<evidence type="ECO:0000313" key="2">
    <source>
        <dbReference type="EMBL" id="CAG2194792.1"/>
    </source>
</evidence>